<evidence type="ECO:0000313" key="2">
    <source>
        <dbReference type="Proteomes" id="UP000323505"/>
    </source>
</evidence>
<comment type="caution">
    <text evidence="1">The sequence shown here is derived from an EMBL/GenBank/DDBJ whole genome shotgun (WGS) entry which is preliminary data.</text>
</comment>
<dbReference type="RefSeq" id="WP_148763445.1">
    <property type="nucleotide sequence ID" value="NZ_VSRQ01000005.1"/>
</dbReference>
<reference evidence="1 2" key="1">
    <citation type="submission" date="2019-08" db="EMBL/GenBank/DDBJ databases">
        <title>Actinomadura sp. nov. CYP1-5 isolated from mountain soil.</title>
        <authorList>
            <person name="Songsumanus A."/>
            <person name="Kuncharoen N."/>
            <person name="Kudo T."/>
            <person name="Yuki M."/>
            <person name="Igarashi Y."/>
            <person name="Tanasupawat S."/>
        </authorList>
    </citation>
    <scope>NUCLEOTIDE SEQUENCE [LARGE SCALE GENOMIC DNA]</scope>
    <source>
        <strain evidence="1 2">CYP1-5</strain>
    </source>
</reference>
<accession>A0A5D3FIR1</accession>
<proteinExistence type="predicted"/>
<name>A0A5D3FIR1_9ACTN</name>
<sequence length="60" mass="6300">MTGEGWRLRALLNLAANTVHPDLSAGLARIQARTKNAVGVPGCTPGRRVAAAHLEGTERP</sequence>
<dbReference type="AlphaFoldDB" id="A0A5D3FIR1"/>
<keyword evidence="2" id="KW-1185">Reference proteome</keyword>
<dbReference type="EMBL" id="VSRQ01000005">
    <property type="protein sequence ID" value="TYK47185.1"/>
    <property type="molecule type" value="Genomic_DNA"/>
</dbReference>
<evidence type="ECO:0000313" key="1">
    <source>
        <dbReference type="EMBL" id="TYK47185.1"/>
    </source>
</evidence>
<gene>
    <name evidence="1" type="ORF">FXF68_25640</name>
</gene>
<dbReference type="Proteomes" id="UP000323505">
    <property type="component" value="Unassembled WGS sequence"/>
</dbReference>
<protein>
    <submittedName>
        <fullName evidence="1">Uncharacterized protein</fullName>
    </submittedName>
</protein>
<organism evidence="1 2">
    <name type="scientific">Actinomadura decatromicini</name>
    <dbReference type="NCBI Taxonomy" id="2604572"/>
    <lineage>
        <taxon>Bacteria</taxon>
        <taxon>Bacillati</taxon>
        <taxon>Actinomycetota</taxon>
        <taxon>Actinomycetes</taxon>
        <taxon>Streptosporangiales</taxon>
        <taxon>Thermomonosporaceae</taxon>
        <taxon>Actinomadura</taxon>
    </lineage>
</organism>